<feature type="region of interest" description="Disordered" evidence="1">
    <location>
        <begin position="35"/>
        <end position="68"/>
    </location>
</feature>
<evidence type="ECO:0000313" key="4">
    <source>
        <dbReference type="Proteomes" id="UP000282087"/>
    </source>
</evidence>
<dbReference type="SMART" id="SM00220">
    <property type="entry name" value="S_TKc"/>
    <property type="match status" value="1"/>
</dbReference>
<dbReference type="PROSITE" id="PS50011">
    <property type="entry name" value="PROTEIN_KINASE_DOM"/>
    <property type="match status" value="1"/>
</dbReference>
<sequence length="1031" mass="116952">MAGVRNVCSSPRSSTDEAEDAASFSCLEFIPSPQVKNARGKRKSKAQKSIQQRKKLKPSPSASFERKSTNKLIQEAPEDFIKYLDEQLSPVQQVKLETEFCKGQGYIVKLPPSSWKNKRKRNEWANWVRALGFTSSTLLGRNARCIASLKADVILENAIDYREEERHVDIGLMSEDDALVNKVDIEHGGDYSTNPAMVRLKTYFQKLESQKLEVVSFAENHRLLSSIQHTAIADAMEDILARPSIRRDRRLARRLSKRGRISGRRLSSISLTPSSSSFLPLVEDDWVWNQEVEKMSLTPIKRRVSLGDSRAAEKKNVQGERVLYLVLQSGLIDVKTFKEVLRQVSTMAYAWVIADYSKKANVYSTAHMYFRHPRGHYLTNGAYKEVYKVFSSEQGRLEAISVMDISAIEATGNQSVVCQEVAHSVLLSDALEHGICPNFLRIYDVFLAHERPRPDLWGSKSHRKPTALLTEINNNSGGVVYQENPSVSSSDESKRLFQYIRMEFCDGGDLEDFIGLQKNKTLPLASVAVPFFFQMVYSLYCAREKFNLRHCDIKLLNFFLKDIGRANIRKDPGSDVVLHYLLEDVCFVCQMPASFSYWIKLADFGAADSNAETLGSPVTMDQFTTLENSPVEFLLEGDAAKQSYAADTFCLGLCVLHLFTGCAPYEEILEDVRCPIELLKDLKFIWMSPRKNSGFSVIKSVARGDDENTLCHTLYRFIVLFGLPERNPSERNEIEKVWQLLLKHLRPDDPALKHPQRRSRRTNGTSSAQLHALSTKSQFDHDQSLYSITSGSNDVVRRCREGLQSIPGAMELLKSLVDFDPAKRPTLKQVMYHPIFSSFRSPSKEKEVPPDYVISYYSSRHRSGRMILDRSFMSHTGSNGSTLSSRAATQGYRWTFLAENVAAGHATVASVVASWMKSKPHRANILSSKVKMFECGYAYNLSSKYKHYWTQDFASGIRRCREGLQSIPGAMELLKSLVDFDPAKRPTLKQVMYHPIFSSFRSPSKEKEVPPDYVISYYSSRHRSGRMILDV</sequence>
<dbReference type="Pfam" id="PF00188">
    <property type="entry name" value="CAP"/>
    <property type="match status" value="1"/>
</dbReference>
<feature type="region of interest" description="Disordered" evidence="1">
    <location>
        <begin position="749"/>
        <end position="769"/>
    </location>
</feature>
<dbReference type="AlphaFoldDB" id="A0A3M6VC18"/>
<dbReference type="EMBL" id="QLLG01000318">
    <property type="protein sequence ID" value="RMX64344.1"/>
    <property type="molecule type" value="Genomic_DNA"/>
</dbReference>
<keyword evidence="4" id="KW-1185">Reference proteome</keyword>
<dbReference type="Gene3D" id="3.40.33.10">
    <property type="entry name" value="CAP"/>
    <property type="match status" value="1"/>
</dbReference>
<dbReference type="InterPro" id="IPR008271">
    <property type="entry name" value="Ser/Thr_kinase_AS"/>
</dbReference>
<name>A0A3M6VC18_9STRA</name>
<gene>
    <name evidence="3" type="ORF">DD238_002602</name>
</gene>
<dbReference type="InterPro" id="IPR035940">
    <property type="entry name" value="CAP_sf"/>
</dbReference>
<accession>A0A3M6VC18</accession>
<reference evidence="3 4" key="1">
    <citation type="submission" date="2018-06" db="EMBL/GenBank/DDBJ databases">
        <title>Comparative genomics of downy mildews reveals potential adaptations to biotrophy.</title>
        <authorList>
            <person name="Fletcher K."/>
            <person name="Klosterman S.J."/>
            <person name="Derevnina L."/>
            <person name="Martin F."/>
            <person name="Koike S."/>
            <person name="Reyes Chin-Wo S."/>
            <person name="Mou B."/>
            <person name="Michelmore R."/>
        </authorList>
    </citation>
    <scope>NUCLEOTIDE SEQUENCE [LARGE SCALE GENOMIC DNA]</scope>
    <source>
        <strain evidence="3 4">R14</strain>
    </source>
</reference>
<comment type="caution">
    <text evidence="3">The sequence shown here is derived from an EMBL/GenBank/DDBJ whole genome shotgun (WGS) entry which is preliminary data.</text>
</comment>
<dbReference type="Pfam" id="PF00069">
    <property type="entry name" value="Pkinase"/>
    <property type="match status" value="1"/>
</dbReference>
<dbReference type="STRING" id="542832.A0A3M6VC18"/>
<proteinExistence type="predicted"/>
<dbReference type="PROSITE" id="PS00108">
    <property type="entry name" value="PROTEIN_KINASE_ST"/>
    <property type="match status" value="1"/>
</dbReference>
<evidence type="ECO:0000313" key="3">
    <source>
        <dbReference type="EMBL" id="RMX64344.1"/>
    </source>
</evidence>
<dbReference type="VEuPathDB" id="FungiDB:DD237_003545"/>
<dbReference type="InterPro" id="IPR000719">
    <property type="entry name" value="Prot_kinase_dom"/>
</dbReference>
<protein>
    <recommendedName>
        <fullName evidence="2">Protein kinase domain-containing protein</fullName>
    </recommendedName>
</protein>
<evidence type="ECO:0000259" key="2">
    <source>
        <dbReference type="PROSITE" id="PS50011"/>
    </source>
</evidence>
<dbReference type="PANTHER" id="PTHR31157:SF1">
    <property type="entry name" value="SCP DOMAIN-CONTAINING PROTEIN"/>
    <property type="match status" value="1"/>
</dbReference>
<dbReference type="Gene3D" id="1.10.510.10">
    <property type="entry name" value="Transferase(Phosphotransferase) domain 1"/>
    <property type="match status" value="1"/>
</dbReference>
<dbReference type="InterPro" id="IPR011009">
    <property type="entry name" value="Kinase-like_dom_sf"/>
</dbReference>
<dbReference type="GO" id="GO:0004672">
    <property type="term" value="F:protein kinase activity"/>
    <property type="evidence" value="ECO:0007669"/>
    <property type="project" value="InterPro"/>
</dbReference>
<dbReference type="InterPro" id="IPR014044">
    <property type="entry name" value="CAP_dom"/>
</dbReference>
<dbReference type="GO" id="GO:0005524">
    <property type="term" value="F:ATP binding"/>
    <property type="evidence" value="ECO:0007669"/>
    <property type="project" value="InterPro"/>
</dbReference>
<dbReference type="Proteomes" id="UP000282087">
    <property type="component" value="Unassembled WGS sequence"/>
</dbReference>
<dbReference type="CDD" id="cd05379">
    <property type="entry name" value="CAP_bacterial"/>
    <property type="match status" value="1"/>
</dbReference>
<dbReference type="SUPFAM" id="SSF55797">
    <property type="entry name" value="PR-1-like"/>
    <property type="match status" value="1"/>
</dbReference>
<feature type="compositionally biased region" description="Basic residues" evidence="1">
    <location>
        <begin position="38"/>
        <end position="57"/>
    </location>
</feature>
<feature type="domain" description="Protein kinase" evidence="2">
    <location>
        <begin position="372"/>
        <end position="836"/>
    </location>
</feature>
<dbReference type="SUPFAM" id="SSF56112">
    <property type="entry name" value="Protein kinase-like (PK-like)"/>
    <property type="match status" value="2"/>
</dbReference>
<evidence type="ECO:0000256" key="1">
    <source>
        <dbReference type="SAM" id="MobiDB-lite"/>
    </source>
</evidence>
<organism evidence="3 4">
    <name type="scientific">Peronospora effusa</name>
    <dbReference type="NCBI Taxonomy" id="542832"/>
    <lineage>
        <taxon>Eukaryota</taxon>
        <taxon>Sar</taxon>
        <taxon>Stramenopiles</taxon>
        <taxon>Oomycota</taxon>
        <taxon>Peronosporomycetes</taxon>
        <taxon>Peronosporales</taxon>
        <taxon>Peronosporaceae</taxon>
        <taxon>Peronospora</taxon>
    </lineage>
</organism>
<dbReference type="PANTHER" id="PTHR31157">
    <property type="entry name" value="SCP DOMAIN-CONTAINING PROTEIN"/>
    <property type="match status" value="1"/>
</dbReference>